<evidence type="ECO:0000313" key="3">
    <source>
        <dbReference type="EMBL" id="QRQ92781.1"/>
    </source>
</evidence>
<feature type="compositionally biased region" description="Basic and acidic residues" evidence="1">
    <location>
        <begin position="99"/>
        <end position="124"/>
    </location>
</feature>
<feature type="region of interest" description="Disordered" evidence="1">
    <location>
        <begin position="148"/>
        <end position="177"/>
    </location>
</feature>
<evidence type="ECO:0000313" key="4">
    <source>
        <dbReference type="EMBL" id="SPC12694.1"/>
    </source>
</evidence>
<protein>
    <submittedName>
        <fullName evidence="3">DUF4124 domain-containing protein</fullName>
    </submittedName>
    <submittedName>
        <fullName evidence="4">Membrane protein</fullName>
    </submittedName>
</protein>
<dbReference type="AlphaFoldDB" id="A0A375G010"/>
<dbReference type="EMBL" id="CP069812">
    <property type="protein sequence ID" value="QRQ92781.1"/>
    <property type="molecule type" value="Genomic_DNA"/>
</dbReference>
<feature type="chain" id="PRO_5016821699" evidence="2">
    <location>
        <begin position="25"/>
        <end position="177"/>
    </location>
</feature>
<reference evidence="4" key="1">
    <citation type="submission" date="2018-01" db="EMBL/GenBank/DDBJ databases">
        <authorList>
            <person name="Clerissi C."/>
        </authorList>
    </citation>
    <scope>NUCLEOTIDE SEQUENCE</scope>
    <source>
        <strain evidence="4">Cupriavidus oxalaticus LMG 2235</strain>
    </source>
</reference>
<gene>
    <name evidence="4" type="ORF">CO2235_150349</name>
    <name evidence="3" type="ORF">JTE92_21880</name>
</gene>
<dbReference type="Proteomes" id="UP000256862">
    <property type="component" value="Chromosome CO2235"/>
</dbReference>
<dbReference type="RefSeq" id="WP_063237852.1">
    <property type="nucleotide sequence ID" value="NZ_CP069810.1"/>
</dbReference>
<evidence type="ECO:0000256" key="1">
    <source>
        <dbReference type="SAM" id="MobiDB-lite"/>
    </source>
</evidence>
<sequence>MKRSSVLCLLAAAVTATASVHAHAYWQWRDANGRMVYSDVPPSGAAPRALRAPGRFAGEYQPVAAASAESANVPAAAPAHTKAAGKPKEAAPPPTAEEAFQKRRESRLKAAAEEARKETEAADREARCAQLRNYAAGLQQGMRAAVAGPDGSLQHLNSDQRQAEQVKTSASLDKNCS</sequence>
<dbReference type="EMBL" id="OGUS01000115">
    <property type="protein sequence ID" value="SPC12694.1"/>
    <property type="molecule type" value="Genomic_DNA"/>
</dbReference>
<feature type="region of interest" description="Disordered" evidence="1">
    <location>
        <begin position="68"/>
        <end position="124"/>
    </location>
</feature>
<dbReference type="Proteomes" id="UP000623307">
    <property type="component" value="Chromosome 2"/>
</dbReference>
<feature type="signal peptide" evidence="2">
    <location>
        <begin position="1"/>
        <end position="24"/>
    </location>
</feature>
<proteinExistence type="predicted"/>
<accession>A0A375G010</accession>
<feature type="compositionally biased region" description="Low complexity" evidence="1">
    <location>
        <begin position="68"/>
        <end position="84"/>
    </location>
</feature>
<name>A0A375G010_9BURK</name>
<organism evidence="4">
    <name type="scientific">Cupriavidus oxalaticus</name>
    <dbReference type="NCBI Taxonomy" id="96344"/>
    <lineage>
        <taxon>Bacteria</taxon>
        <taxon>Pseudomonadati</taxon>
        <taxon>Pseudomonadota</taxon>
        <taxon>Betaproteobacteria</taxon>
        <taxon>Burkholderiales</taxon>
        <taxon>Burkholderiaceae</taxon>
        <taxon>Cupriavidus</taxon>
    </lineage>
</organism>
<evidence type="ECO:0000313" key="5">
    <source>
        <dbReference type="Proteomes" id="UP000623307"/>
    </source>
</evidence>
<reference evidence="3 5" key="2">
    <citation type="submission" date="2021-02" db="EMBL/GenBank/DDBJ databases">
        <title>Complete Genome Sequence of Cupriavidus oxalaticus Strain Ox1, a Soil Oxalate-Degrading Species.</title>
        <authorList>
            <person name="Palmieri F."/>
            <person name="Udriet P."/>
            <person name="Deuasquier M."/>
            <person name="Beaudoing E."/>
            <person name="Johnson S.L."/>
            <person name="Davenport K.W."/>
            <person name="Chain P.S."/>
            <person name="Bindschedler S."/>
            <person name="Junier P."/>
        </authorList>
    </citation>
    <scope>NUCLEOTIDE SEQUENCE [LARGE SCALE GENOMIC DNA]</scope>
    <source>
        <strain evidence="3 5">Ox1</strain>
    </source>
</reference>
<evidence type="ECO:0000256" key="2">
    <source>
        <dbReference type="SAM" id="SignalP"/>
    </source>
</evidence>
<dbReference type="GeneID" id="303492207"/>
<dbReference type="OrthoDB" id="9181422at2"/>
<feature type="compositionally biased region" description="Polar residues" evidence="1">
    <location>
        <begin position="154"/>
        <end position="177"/>
    </location>
</feature>
<keyword evidence="5" id="KW-1185">Reference proteome</keyword>
<keyword evidence="2" id="KW-0732">Signal</keyword>